<evidence type="ECO:0000256" key="5">
    <source>
        <dbReference type="SAM" id="MobiDB-lite"/>
    </source>
</evidence>
<keyword evidence="3" id="KW-0238">DNA-binding</keyword>
<dbReference type="GO" id="GO:0031492">
    <property type="term" value="F:nucleosomal DNA binding"/>
    <property type="evidence" value="ECO:0007669"/>
    <property type="project" value="InterPro"/>
</dbReference>
<evidence type="ECO:0008006" key="7">
    <source>
        <dbReference type="Google" id="ProtNLM"/>
    </source>
</evidence>
<feature type="compositionally biased region" description="Low complexity" evidence="5">
    <location>
        <begin position="1"/>
        <end position="11"/>
    </location>
</feature>
<reference evidence="6" key="1">
    <citation type="submission" date="2019-03" db="EMBL/GenBank/DDBJ databases">
        <title>Genome sequencing and reference-guided assembly of Black Bengal Goat (Capra hircus).</title>
        <authorList>
            <person name="Siddiki A.Z."/>
            <person name="Baten A."/>
            <person name="Billah M."/>
            <person name="Alam M.A.U."/>
            <person name="Shawrob K.S.M."/>
            <person name="Saha S."/>
            <person name="Chowdhury M."/>
            <person name="Rahman A.H."/>
            <person name="Stear M."/>
            <person name="Miah G."/>
            <person name="Das G.B."/>
            <person name="Hossain M.M."/>
            <person name="Kumkum M."/>
            <person name="Islam M.S."/>
            <person name="Mollah A.M."/>
            <person name="Ahsan A."/>
            <person name="Tusar F."/>
            <person name="Khan M.K.I."/>
        </authorList>
    </citation>
    <scope>NUCLEOTIDE SEQUENCE [LARGE SCALE GENOMIC DNA]</scope>
</reference>
<dbReference type="Ensembl" id="ENSCHIT00010031700.1">
    <property type="protein sequence ID" value="ENSCHIP00010022470.1"/>
    <property type="gene ID" value="ENSCHIG00010016617.1"/>
</dbReference>
<dbReference type="AlphaFoldDB" id="A0A8C2R2B0"/>
<protein>
    <recommendedName>
        <fullName evidence="7">High mobility group nucleosome-binding domain-containing protein 3</fullName>
    </recommendedName>
</protein>
<proteinExistence type="inferred from homology"/>
<organism evidence="6">
    <name type="scientific">Capra hircus</name>
    <name type="common">Goat</name>
    <dbReference type="NCBI Taxonomy" id="9925"/>
    <lineage>
        <taxon>Eukaryota</taxon>
        <taxon>Metazoa</taxon>
        <taxon>Chordata</taxon>
        <taxon>Craniata</taxon>
        <taxon>Vertebrata</taxon>
        <taxon>Euteleostomi</taxon>
        <taxon>Mammalia</taxon>
        <taxon>Eutheria</taxon>
        <taxon>Laurasiatheria</taxon>
        <taxon>Artiodactyla</taxon>
        <taxon>Ruminantia</taxon>
        <taxon>Pecora</taxon>
        <taxon>Bovidae</taxon>
        <taxon>Caprinae</taxon>
        <taxon>Capra</taxon>
    </lineage>
</organism>
<name>A0A8C2R2B0_CAPHI</name>
<comment type="subcellular location">
    <subcellularLocation>
        <location evidence="1">Nucleus</location>
    </subcellularLocation>
</comment>
<feature type="region of interest" description="Disordered" evidence="5">
    <location>
        <begin position="1"/>
        <end position="56"/>
    </location>
</feature>
<evidence type="ECO:0000256" key="3">
    <source>
        <dbReference type="ARBA" id="ARBA00023125"/>
    </source>
</evidence>
<sequence length="56" mass="6063">VPLGKVSSSSGVEKEEPKRRPGRLSTKPIPAQVETKPKKATGKDESSDRKFRGTAK</sequence>
<dbReference type="GO" id="GO:0005634">
    <property type="term" value="C:nucleus"/>
    <property type="evidence" value="ECO:0007669"/>
    <property type="project" value="UniProtKB-SubCell"/>
</dbReference>
<evidence type="ECO:0000313" key="6">
    <source>
        <dbReference type="Ensembl" id="ENSCHIP00010022470.1"/>
    </source>
</evidence>
<dbReference type="InterPro" id="IPR000079">
    <property type="entry name" value="HMGN_fam"/>
</dbReference>
<reference evidence="6" key="2">
    <citation type="submission" date="2025-05" db="UniProtKB">
        <authorList>
            <consortium name="Ensembl"/>
        </authorList>
    </citation>
    <scope>IDENTIFICATION</scope>
</reference>
<comment type="similarity">
    <text evidence="2">Belongs to the HMGN family.</text>
</comment>
<accession>A0A8C2R2B0</accession>
<evidence type="ECO:0000256" key="2">
    <source>
        <dbReference type="ARBA" id="ARBA00007696"/>
    </source>
</evidence>
<evidence type="ECO:0000256" key="1">
    <source>
        <dbReference type="ARBA" id="ARBA00004123"/>
    </source>
</evidence>
<dbReference type="PRINTS" id="PR00925">
    <property type="entry name" value="NONHISHMG17"/>
</dbReference>
<feature type="compositionally biased region" description="Basic and acidic residues" evidence="5">
    <location>
        <begin position="35"/>
        <end position="56"/>
    </location>
</feature>
<dbReference type="Pfam" id="PF01101">
    <property type="entry name" value="HMG14_17"/>
    <property type="match status" value="1"/>
</dbReference>
<evidence type="ECO:0000256" key="4">
    <source>
        <dbReference type="ARBA" id="ARBA00023242"/>
    </source>
</evidence>
<dbReference type="GO" id="GO:0000785">
    <property type="term" value="C:chromatin"/>
    <property type="evidence" value="ECO:0007669"/>
    <property type="project" value="InterPro"/>
</dbReference>
<keyword evidence="4" id="KW-0539">Nucleus</keyword>
<dbReference type="Ensembl" id="ENSCHIT00010058913.1">
    <property type="protein sequence ID" value="ENSCHIP00010042359.1"/>
    <property type="gene ID" value="ENSCHIG00010030897.1"/>
</dbReference>